<dbReference type="AlphaFoldDB" id="A0A0P9XLC7"/>
<accession>A0A0P9XLC7</accession>
<gene>
    <name evidence="2" type="ORF">JW322_18950</name>
</gene>
<protein>
    <recommendedName>
        <fullName evidence="1">Putative DnaT-like domain-containing protein</fullName>
    </recommendedName>
</protein>
<reference evidence="2" key="1">
    <citation type="submission" date="2021-02" db="EMBL/GenBank/DDBJ databases">
        <title>Genome analysis of blister spot of apple pathogen from New York area.</title>
        <authorList>
            <person name="Kandel P."/>
            <person name="Hockett K.L."/>
            <person name="Santander R."/>
            <person name="Acimovic S."/>
        </authorList>
    </citation>
    <scope>NUCLEOTIDE SEQUENCE</scope>
    <source>
        <strain evidence="2">PSP1</strain>
    </source>
</reference>
<sequence>MIVVEQGKGSEPSANSYSDLESLRFHGDYFQYPIPSEESEQAAYLLRAAVAMNSMGWKGRKTSADQPLAWPRDGIVMSGEFLSKTMIPYGIRHGQTMLAIEMYAADQGLTLHEPTHGFDGRKMIPLNRSNEHYRLAPPLWVPSRTQFADYLVMRGLKLVN</sequence>
<evidence type="ECO:0000259" key="1">
    <source>
        <dbReference type="Pfam" id="PF20557"/>
    </source>
</evidence>
<dbReference type="RefSeq" id="WP_044309855.1">
    <property type="nucleotide sequence ID" value="NZ_JAFFRY010000026.1"/>
</dbReference>
<feature type="domain" description="Putative DnaT-like" evidence="1">
    <location>
        <begin position="2"/>
        <end position="106"/>
    </location>
</feature>
<name>A0A0P9XLC7_PSESX</name>
<organism evidence="2 3">
    <name type="scientific">Pseudomonas syringae pv. papulans</name>
    <dbReference type="NCBI Taxonomy" id="83963"/>
    <lineage>
        <taxon>Bacteria</taxon>
        <taxon>Pseudomonadati</taxon>
        <taxon>Pseudomonadota</taxon>
        <taxon>Gammaproteobacteria</taxon>
        <taxon>Pseudomonadales</taxon>
        <taxon>Pseudomonadaceae</taxon>
        <taxon>Pseudomonas</taxon>
        <taxon>Pseudomonas syringae</taxon>
    </lineage>
</organism>
<dbReference type="InterPro" id="IPR046787">
    <property type="entry name" value="DnaT_2"/>
</dbReference>
<proteinExistence type="predicted"/>
<comment type="caution">
    <text evidence="2">The sequence shown here is derived from an EMBL/GenBank/DDBJ whole genome shotgun (WGS) entry which is preliminary data.</text>
</comment>
<dbReference type="Proteomes" id="UP001162155">
    <property type="component" value="Unassembled WGS sequence"/>
</dbReference>
<evidence type="ECO:0000313" key="2">
    <source>
        <dbReference type="EMBL" id="MDH4623786.1"/>
    </source>
</evidence>
<dbReference type="EMBL" id="JAFFRZ010000001">
    <property type="protein sequence ID" value="MDH4623786.1"/>
    <property type="molecule type" value="Genomic_DNA"/>
</dbReference>
<dbReference type="Pfam" id="PF20557">
    <property type="entry name" value="DnaT_2"/>
    <property type="match status" value="1"/>
</dbReference>
<evidence type="ECO:0000313" key="3">
    <source>
        <dbReference type="Proteomes" id="UP001162155"/>
    </source>
</evidence>